<dbReference type="SUPFAM" id="SSF56801">
    <property type="entry name" value="Acetyl-CoA synthetase-like"/>
    <property type="match status" value="1"/>
</dbReference>
<evidence type="ECO:0000256" key="2">
    <source>
        <dbReference type="ARBA" id="ARBA00022598"/>
    </source>
</evidence>
<dbReference type="RefSeq" id="WP_173093974.1">
    <property type="nucleotide sequence ID" value="NZ_CP053892.1"/>
</dbReference>
<evidence type="ECO:0000259" key="4">
    <source>
        <dbReference type="Pfam" id="PF13193"/>
    </source>
</evidence>
<reference evidence="5 6" key="1">
    <citation type="submission" date="2020-05" db="EMBL/GenBank/DDBJ databases">
        <title>Actinomadura verrucosospora NRRL-B18236 (PFL_A860) Genome sequencing and assembly.</title>
        <authorList>
            <person name="Samborskyy M."/>
        </authorList>
    </citation>
    <scope>NUCLEOTIDE SEQUENCE [LARGE SCALE GENOMIC DNA]</scope>
    <source>
        <strain evidence="5 6">NRRL:B18236</strain>
    </source>
</reference>
<dbReference type="InterPro" id="IPR045851">
    <property type="entry name" value="AMP-bd_C_sf"/>
</dbReference>
<dbReference type="EMBL" id="CP053892">
    <property type="protein sequence ID" value="QKG19741.1"/>
    <property type="molecule type" value="Genomic_DNA"/>
</dbReference>
<dbReference type="AlphaFoldDB" id="A0A7D3ZHI9"/>
<gene>
    <name evidence="5" type="ORF">ACTIVE_1377</name>
</gene>
<dbReference type="GO" id="GO:0006631">
    <property type="term" value="P:fatty acid metabolic process"/>
    <property type="evidence" value="ECO:0007669"/>
    <property type="project" value="TreeGrafter"/>
</dbReference>
<dbReference type="InterPro" id="IPR000873">
    <property type="entry name" value="AMP-dep_synth/lig_dom"/>
</dbReference>
<accession>A0A7D3ZHI9</accession>
<name>A0A7D3ZHI9_ACTVE</name>
<organism evidence="5 6">
    <name type="scientific">Actinomadura verrucosospora</name>
    <dbReference type="NCBI Taxonomy" id="46165"/>
    <lineage>
        <taxon>Bacteria</taxon>
        <taxon>Bacillati</taxon>
        <taxon>Actinomycetota</taxon>
        <taxon>Actinomycetes</taxon>
        <taxon>Streptosporangiales</taxon>
        <taxon>Thermomonosporaceae</taxon>
        <taxon>Actinomadura</taxon>
    </lineage>
</organism>
<evidence type="ECO:0000256" key="1">
    <source>
        <dbReference type="ARBA" id="ARBA00006432"/>
    </source>
</evidence>
<evidence type="ECO:0000259" key="3">
    <source>
        <dbReference type="Pfam" id="PF00501"/>
    </source>
</evidence>
<dbReference type="CDD" id="cd17631">
    <property type="entry name" value="FACL_FadD13-like"/>
    <property type="match status" value="1"/>
</dbReference>
<dbReference type="PANTHER" id="PTHR43201:SF5">
    <property type="entry name" value="MEDIUM-CHAIN ACYL-COA LIGASE ACSF2, MITOCHONDRIAL"/>
    <property type="match status" value="1"/>
</dbReference>
<dbReference type="Pfam" id="PF00501">
    <property type="entry name" value="AMP-binding"/>
    <property type="match status" value="1"/>
</dbReference>
<dbReference type="InterPro" id="IPR042099">
    <property type="entry name" value="ANL_N_sf"/>
</dbReference>
<dbReference type="InterPro" id="IPR025110">
    <property type="entry name" value="AMP-bd_C"/>
</dbReference>
<feature type="domain" description="AMP-dependent synthetase/ligase" evidence="3">
    <location>
        <begin position="12"/>
        <end position="366"/>
    </location>
</feature>
<dbReference type="Gene3D" id="3.40.50.12780">
    <property type="entry name" value="N-terminal domain of ligase-like"/>
    <property type="match status" value="1"/>
</dbReference>
<keyword evidence="2 5" id="KW-0436">Ligase</keyword>
<dbReference type="Proteomes" id="UP000501240">
    <property type="component" value="Chromosome"/>
</dbReference>
<dbReference type="InterPro" id="IPR020845">
    <property type="entry name" value="AMP-binding_CS"/>
</dbReference>
<proteinExistence type="inferred from homology"/>
<protein>
    <submittedName>
        <fullName evidence="5">AMP-dependent synthetase and ligase</fullName>
    </submittedName>
</protein>
<evidence type="ECO:0000313" key="6">
    <source>
        <dbReference type="Proteomes" id="UP000501240"/>
    </source>
</evidence>
<dbReference type="PROSITE" id="PS00455">
    <property type="entry name" value="AMP_BINDING"/>
    <property type="match status" value="1"/>
</dbReference>
<feature type="domain" description="AMP-binding enzyme C-terminal" evidence="4">
    <location>
        <begin position="417"/>
        <end position="492"/>
    </location>
</feature>
<keyword evidence="6" id="KW-1185">Reference proteome</keyword>
<dbReference type="PANTHER" id="PTHR43201">
    <property type="entry name" value="ACYL-COA SYNTHETASE"/>
    <property type="match status" value="1"/>
</dbReference>
<dbReference type="Pfam" id="PF13193">
    <property type="entry name" value="AMP-binding_C"/>
    <property type="match status" value="1"/>
</dbReference>
<dbReference type="NCBIfam" id="NF004837">
    <property type="entry name" value="PRK06187.1"/>
    <property type="match status" value="1"/>
</dbReference>
<sequence length="511" mass="53909">MVNAGLGGWPARRAVMSPGRTAFVFGDRPTTYAQVHDRTARLAARLRAAGVGKGDRVAYLGPNHPAFVETMFAAHALGAVFVPLNFRLAAPEIDYMLGHSGASVLVYAPECAAVVRAAERTPATVVAVGEPAGGELAYEDWIAGGDPAPIDTEVTLDDVACILYTSGTTGRPKGAMLTHGNLVWNCYNLLVGVDVAGDEVTLVSAPLFHVAALNQCLLPTFLKGGCSVIMPSWDVDECLDLIERHRVTWMFGVTAMFAALSQSPRWDGADLSSVRSLMSGGAPVPPSLIHTYQERGLVFCQGYGLTETAPGATFLEAAESERKAGSAGVPVFFTGVRCVRPDLTDAAPGEPGEVVIKGPNVTPGYWDAPDATASAFTDDGWFRSGDIAHVDPEGYFYIVDRVKDMFISGGENVYPAEVESAIFEHPAVAEAAVVGVPDARWGEVGRAFVVTAPGAALDLAGLRTFLAGRLAKYKIPAYLDVVPDLPRTGSNKVQKARLRDLPLPPAGGDAG</sequence>
<evidence type="ECO:0000313" key="5">
    <source>
        <dbReference type="EMBL" id="QKG19741.1"/>
    </source>
</evidence>
<comment type="similarity">
    <text evidence="1">Belongs to the ATP-dependent AMP-binding enzyme family.</text>
</comment>
<dbReference type="GO" id="GO:0031956">
    <property type="term" value="F:medium-chain fatty acid-CoA ligase activity"/>
    <property type="evidence" value="ECO:0007669"/>
    <property type="project" value="TreeGrafter"/>
</dbReference>
<dbReference type="Gene3D" id="3.30.300.30">
    <property type="match status" value="1"/>
</dbReference>